<proteinExistence type="evidence at transcript level"/>
<reference evidence="1" key="1">
    <citation type="submission" date="2002-06" db="EMBL/GenBank/DDBJ databases">
        <authorList>
            <person name="Stapleton M."/>
            <person name="Brokstein P."/>
            <person name="Hong L."/>
            <person name="Agbayani A."/>
            <person name="Carlson J."/>
            <person name="Champe M."/>
            <person name="Chavez C."/>
            <person name="Dorsett V."/>
            <person name="Dresnek D."/>
            <person name="Farfan D."/>
            <person name="Frise E."/>
            <person name="George R."/>
            <person name="Gonzalez M."/>
            <person name="Guarin H."/>
            <person name="Kronmiller B."/>
            <person name="Li P."/>
            <person name="Liao G."/>
            <person name="Miranda A."/>
            <person name="Mungall C.J."/>
            <person name="Nunoo J."/>
            <person name="Pacleb J."/>
            <person name="Paragas V."/>
            <person name="Park S."/>
            <person name="Patel S."/>
            <person name="Phouanenavong S."/>
            <person name="Wan K."/>
            <person name="Yu C."/>
            <person name="Lewis S.E."/>
            <person name="Rubin G.M."/>
            <person name="Celniker S."/>
        </authorList>
    </citation>
    <scope>NUCLEOTIDE SEQUENCE</scope>
    <source>
        <strain evidence="1">Berkeley</strain>
    </source>
</reference>
<dbReference type="AlphaFoldDB" id="Q8MRF1"/>
<sequence>MQCPMANSHLGGGGDRNFALLKDFMCELWSCSG</sequence>
<organism evidence="1">
    <name type="scientific">Drosophila melanogaster</name>
    <name type="common">Fruit fly</name>
    <dbReference type="NCBI Taxonomy" id="7227"/>
    <lineage>
        <taxon>Eukaryota</taxon>
        <taxon>Metazoa</taxon>
        <taxon>Ecdysozoa</taxon>
        <taxon>Arthropoda</taxon>
        <taxon>Hexapoda</taxon>
        <taxon>Insecta</taxon>
        <taxon>Pterygota</taxon>
        <taxon>Neoptera</taxon>
        <taxon>Endopterygota</taxon>
        <taxon>Diptera</taxon>
        <taxon>Brachycera</taxon>
        <taxon>Muscomorpha</taxon>
        <taxon>Ephydroidea</taxon>
        <taxon>Drosophilidae</taxon>
        <taxon>Drosophila</taxon>
        <taxon>Sophophora</taxon>
    </lineage>
</organism>
<protein>
    <submittedName>
        <fullName evidence="1">GH05108p</fullName>
    </submittedName>
</protein>
<dbReference type="EMBL" id="AY121619">
    <property type="protein sequence ID" value="AAM51946.1"/>
    <property type="molecule type" value="mRNA"/>
</dbReference>
<accession>Q8MRF1</accession>
<evidence type="ECO:0000313" key="1">
    <source>
        <dbReference type="EMBL" id="AAM51946.1"/>
    </source>
</evidence>
<name>Q8MRF1_DROME</name>